<feature type="domain" description="GST C-terminal" evidence="3">
    <location>
        <begin position="98"/>
        <end position="222"/>
    </location>
</feature>
<dbReference type="Pfam" id="PF02798">
    <property type="entry name" value="GST_N"/>
    <property type="match status" value="1"/>
</dbReference>
<reference evidence="4" key="1">
    <citation type="submission" date="2022-09" db="EMBL/GenBank/DDBJ databases">
        <title>Fusarium specimens isolated from Avocado Roots.</title>
        <authorList>
            <person name="Stajich J."/>
            <person name="Roper C."/>
            <person name="Heimlech-Rivalta G."/>
        </authorList>
    </citation>
    <scope>NUCLEOTIDE SEQUENCE</scope>
    <source>
        <strain evidence="4">CF00136</strain>
    </source>
</reference>
<evidence type="ECO:0000313" key="4">
    <source>
        <dbReference type="EMBL" id="KAJ4263090.1"/>
    </source>
</evidence>
<proteinExistence type="inferred from homology"/>
<organism evidence="4 5">
    <name type="scientific">Fusarium torreyae</name>
    <dbReference type="NCBI Taxonomy" id="1237075"/>
    <lineage>
        <taxon>Eukaryota</taxon>
        <taxon>Fungi</taxon>
        <taxon>Dikarya</taxon>
        <taxon>Ascomycota</taxon>
        <taxon>Pezizomycotina</taxon>
        <taxon>Sordariomycetes</taxon>
        <taxon>Hypocreomycetidae</taxon>
        <taxon>Hypocreales</taxon>
        <taxon>Nectriaceae</taxon>
        <taxon>Fusarium</taxon>
    </lineage>
</organism>
<evidence type="ECO:0000313" key="5">
    <source>
        <dbReference type="Proteomes" id="UP001152049"/>
    </source>
</evidence>
<comment type="caution">
    <text evidence="4">The sequence shown here is derived from an EMBL/GenBank/DDBJ whole genome shotgun (WGS) entry which is preliminary data.</text>
</comment>
<dbReference type="InterPro" id="IPR004045">
    <property type="entry name" value="Glutathione_S-Trfase_N"/>
</dbReference>
<dbReference type="SUPFAM" id="SSF47616">
    <property type="entry name" value="GST C-terminal domain-like"/>
    <property type="match status" value="1"/>
</dbReference>
<comment type="similarity">
    <text evidence="1">Belongs to the GST superfamily.</text>
</comment>
<dbReference type="Gene3D" id="1.20.1050.10">
    <property type="match status" value="1"/>
</dbReference>
<dbReference type="PROSITE" id="PS50404">
    <property type="entry name" value="GST_NTER"/>
    <property type="match status" value="1"/>
</dbReference>
<dbReference type="EMBL" id="JAOQAZ010000011">
    <property type="protein sequence ID" value="KAJ4263090.1"/>
    <property type="molecule type" value="Genomic_DNA"/>
</dbReference>
<evidence type="ECO:0000259" key="2">
    <source>
        <dbReference type="PROSITE" id="PS50404"/>
    </source>
</evidence>
<keyword evidence="4" id="KW-0808">Transferase</keyword>
<name>A0A9W8VH28_9HYPO</name>
<dbReference type="EC" id="2.5.1.18" evidence="4"/>
<sequence length="254" mass="29092">MAQKTKTDITLYTTNTPNGIKASILLEELNLEYKLHPIRMTDNEQKEEWFLKINPNGRIPALTDVLDGKEIRVFESGAILQYLVDRYDKDHKLSFPHGSAEHWEMTSWLMWQMGGLGPMQGQANHFKRYAPEKIQYGINRYVNETRRLYRTLDTHLAQTSSGYVVGDKVTIADISIWGWVASAKWAGVDLSVFPHLEKWLYKLLERPGFEAGRNVPTPHTAFEHNKMTEEELEAKAAGTRGWVQAGMKDDAAKK</sequence>
<dbReference type="InterPro" id="IPR036282">
    <property type="entry name" value="Glutathione-S-Trfase_C_sf"/>
</dbReference>
<dbReference type="PANTHER" id="PTHR44051">
    <property type="entry name" value="GLUTATHIONE S-TRANSFERASE-RELATED"/>
    <property type="match status" value="1"/>
</dbReference>
<evidence type="ECO:0000256" key="1">
    <source>
        <dbReference type="ARBA" id="ARBA00007409"/>
    </source>
</evidence>
<dbReference type="InterPro" id="IPR010987">
    <property type="entry name" value="Glutathione-S-Trfase_C-like"/>
</dbReference>
<feature type="domain" description="GST N-terminal" evidence="2">
    <location>
        <begin position="6"/>
        <end position="91"/>
    </location>
</feature>
<dbReference type="Pfam" id="PF13410">
    <property type="entry name" value="GST_C_2"/>
    <property type="match status" value="1"/>
</dbReference>
<dbReference type="InterPro" id="IPR040079">
    <property type="entry name" value="Glutathione_S-Trfase"/>
</dbReference>
<dbReference type="SUPFAM" id="SSF52833">
    <property type="entry name" value="Thioredoxin-like"/>
    <property type="match status" value="1"/>
</dbReference>
<dbReference type="GO" id="GO:0004364">
    <property type="term" value="F:glutathione transferase activity"/>
    <property type="evidence" value="ECO:0007669"/>
    <property type="project" value="UniProtKB-EC"/>
</dbReference>
<dbReference type="SFLD" id="SFLDS00019">
    <property type="entry name" value="Glutathione_Transferase_(cytos"/>
    <property type="match status" value="1"/>
</dbReference>
<dbReference type="InterPro" id="IPR036249">
    <property type="entry name" value="Thioredoxin-like_sf"/>
</dbReference>
<keyword evidence="5" id="KW-1185">Reference proteome</keyword>
<dbReference type="SFLD" id="SFLDG00358">
    <property type="entry name" value="Main_(cytGST)"/>
    <property type="match status" value="1"/>
</dbReference>
<dbReference type="PROSITE" id="PS50405">
    <property type="entry name" value="GST_CTER"/>
    <property type="match status" value="1"/>
</dbReference>
<dbReference type="SFLD" id="SFLDG01151">
    <property type="entry name" value="Main.2:_Nu-like"/>
    <property type="match status" value="1"/>
</dbReference>
<protein>
    <submittedName>
        <fullName evidence="4">Glutathione S-transferase 2</fullName>
        <ecNumber evidence="4">2.5.1.18</ecNumber>
    </submittedName>
</protein>
<gene>
    <name evidence="4" type="primary">GST2_2</name>
    <name evidence="4" type="ORF">NW762_006708</name>
</gene>
<dbReference type="PANTHER" id="PTHR44051:SF8">
    <property type="entry name" value="GLUTATHIONE S-TRANSFERASE GSTA"/>
    <property type="match status" value="1"/>
</dbReference>
<evidence type="ECO:0000259" key="3">
    <source>
        <dbReference type="PROSITE" id="PS50405"/>
    </source>
</evidence>
<dbReference type="OrthoDB" id="422574at2759"/>
<dbReference type="CDD" id="cd10291">
    <property type="entry name" value="GST_C_YfcG_like"/>
    <property type="match status" value="1"/>
</dbReference>
<dbReference type="AlphaFoldDB" id="A0A9W8VH28"/>
<dbReference type="CDD" id="cd03048">
    <property type="entry name" value="GST_N_Ure2p_like"/>
    <property type="match status" value="1"/>
</dbReference>
<dbReference type="Gene3D" id="3.40.30.10">
    <property type="entry name" value="Glutaredoxin"/>
    <property type="match status" value="1"/>
</dbReference>
<dbReference type="Proteomes" id="UP001152049">
    <property type="component" value="Unassembled WGS sequence"/>
</dbReference>
<accession>A0A9W8VH28</accession>